<name>I0Z8B8_COCSC</name>
<evidence type="ECO:0000256" key="1">
    <source>
        <dbReference type="SAM" id="Phobius"/>
    </source>
</evidence>
<evidence type="ECO:0000313" key="2">
    <source>
        <dbReference type="EMBL" id="EIE26887.1"/>
    </source>
</evidence>
<dbReference type="EMBL" id="AGSI01000002">
    <property type="protein sequence ID" value="EIE26887.1"/>
    <property type="molecule type" value="Genomic_DNA"/>
</dbReference>
<sequence length="308" mass="33086">MAYRLRISSSGTAVSQAAMHFSLQILLLEGAPTSLVCPSEILKKPRLTPQVALVLFAQAALPIDPLQIELIRILGTGYVAASAGAERRELHKSVYRRLNMGVVTFATAALAAEVLHIDLLEITASIGMATLLGITIAVPAYYYAITSGHGLGLWSILKGAVRDMDMLGRVKNGKAVAYALLTPAFYGAGLACMLTPEESLTNVFLYARGEDCITLWRMFGASMLMLPTWTISLKEAADRMHLDKPPYITLNMGLVLTGLINVAILSPWWTEFSAGPIMPLMLGTWAAAAVVGAWGELTPTSADPITRP</sequence>
<proteinExistence type="predicted"/>
<feature type="transmembrane region" description="Helical" evidence="1">
    <location>
        <begin position="216"/>
        <end position="233"/>
    </location>
</feature>
<feature type="transmembrane region" description="Helical" evidence="1">
    <location>
        <begin position="277"/>
        <end position="297"/>
    </location>
</feature>
<dbReference type="KEGG" id="csl:COCSUDRAFT_59392"/>
<feature type="transmembrane region" description="Helical" evidence="1">
    <location>
        <begin position="245"/>
        <end position="265"/>
    </location>
</feature>
<dbReference type="GeneID" id="17044896"/>
<feature type="transmembrane region" description="Helical" evidence="1">
    <location>
        <begin position="98"/>
        <end position="117"/>
    </location>
</feature>
<accession>I0Z8B8</accession>
<comment type="caution">
    <text evidence="2">The sequence shown here is derived from an EMBL/GenBank/DDBJ whole genome shotgun (WGS) entry which is preliminary data.</text>
</comment>
<keyword evidence="1" id="KW-0472">Membrane</keyword>
<keyword evidence="1" id="KW-1133">Transmembrane helix</keyword>
<reference evidence="2 3" key="1">
    <citation type="journal article" date="2012" name="Genome Biol.">
        <title>The genome of the polar eukaryotic microalga coccomyxa subellipsoidea reveals traits of cold adaptation.</title>
        <authorList>
            <person name="Blanc G."/>
            <person name="Agarkova I."/>
            <person name="Grimwood J."/>
            <person name="Kuo A."/>
            <person name="Brueggeman A."/>
            <person name="Dunigan D."/>
            <person name="Gurnon J."/>
            <person name="Ladunga I."/>
            <person name="Lindquist E."/>
            <person name="Lucas S."/>
            <person name="Pangilinan J."/>
            <person name="Proschold T."/>
            <person name="Salamov A."/>
            <person name="Schmutz J."/>
            <person name="Weeks D."/>
            <person name="Yamada T."/>
            <person name="Claverie J.M."/>
            <person name="Grigoriev I."/>
            <person name="Van Etten J."/>
            <person name="Lomsadze A."/>
            <person name="Borodovsky M."/>
        </authorList>
    </citation>
    <scope>NUCLEOTIDE SEQUENCE [LARGE SCALE GENOMIC DNA]</scope>
    <source>
        <strain evidence="2 3">C-169</strain>
    </source>
</reference>
<keyword evidence="1" id="KW-0812">Transmembrane</keyword>
<dbReference type="AlphaFoldDB" id="I0Z8B8"/>
<feature type="transmembrane region" description="Helical" evidence="1">
    <location>
        <begin position="175"/>
        <end position="196"/>
    </location>
</feature>
<dbReference type="OrthoDB" id="519086at2759"/>
<protein>
    <submittedName>
        <fullName evidence="2">Uncharacterized protein</fullName>
    </submittedName>
</protein>
<dbReference type="Proteomes" id="UP000007264">
    <property type="component" value="Unassembled WGS sequence"/>
</dbReference>
<dbReference type="RefSeq" id="XP_005651431.1">
    <property type="nucleotide sequence ID" value="XM_005651374.1"/>
</dbReference>
<gene>
    <name evidence="2" type="ORF">COCSUDRAFT_59392</name>
</gene>
<organism evidence="2 3">
    <name type="scientific">Coccomyxa subellipsoidea (strain C-169)</name>
    <name type="common">Green microalga</name>
    <dbReference type="NCBI Taxonomy" id="574566"/>
    <lineage>
        <taxon>Eukaryota</taxon>
        <taxon>Viridiplantae</taxon>
        <taxon>Chlorophyta</taxon>
        <taxon>core chlorophytes</taxon>
        <taxon>Trebouxiophyceae</taxon>
        <taxon>Trebouxiophyceae incertae sedis</taxon>
        <taxon>Coccomyxaceae</taxon>
        <taxon>Coccomyxa</taxon>
        <taxon>Coccomyxa subellipsoidea</taxon>
    </lineage>
</organism>
<keyword evidence="3" id="KW-1185">Reference proteome</keyword>
<feature type="transmembrane region" description="Helical" evidence="1">
    <location>
        <begin position="129"/>
        <end position="154"/>
    </location>
</feature>
<evidence type="ECO:0000313" key="3">
    <source>
        <dbReference type="Proteomes" id="UP000007264"/>
    </source>
</evidence>